<evidence type="ECO:0000256" key="5">
    <source>
        <dbReference type="ARBA" id="ARBA00022723"/>
    </source>
</evidence>
<name>A0ABP8PUJ9_9NOCA</name>
<dbReference type="Pfam" id="PF00926">
    <property type="entry name" value="DHBP_synthase"/>
    <property type="match status" value="1"/>
</dbReference>
<dbReference type="RefSeq" id="WP_345353623.1">
    <property type="nucleotide sequence ID" value="NZ_BAABFB010000097.1"/>
</dbReference>
<dbReference type="EMBL" id="BAABFB010000097">
    <property type="protein sequence ID" value="GAA4491811.1"/>
    <property type="molecule type" value="Genomic_DNA"/>
</dbReference>
<accession>A0ABP8PUJ9</accession>
<protein>
    <recommendedName>
        <fullName evidence="3">3,4-dihydroxy-2-butanone-4-phosphate synthase</fullName>
        <ecNumber evidence="3">4.1.99.12</ecNumber>
    </recommendedName>
</protein>
<evidence type="ECO:0000256" key="1">
    <source>
        <dbReference type="ARBA" id="ARBA00002284"/>
    </source>
</evidence>
<organism evidence="6 7">
    <name type="scientific">Rhodococcus olei</name>
    <dbReference type="NCBI Taxonomy" id="2161675"/>
    <lineage>
        <taxon>Bacteria</taxon>
        <taxon>Bacillati</taxon>
        <taxon>Actinomycetota</taxon>
        <taxon>Actinomycetes</taxon>
        <taxon>Mycobacteriales</taxon>
        <taxon>Nocardiaceae</taxon>
        <taxon>Rhodococcus</taxon>
    </lineage>
</organism>
<dbReference type="InterPro" id="IPR017945">
    <property type="entry name" value="DHBP_synth_RibB-like_a/b_dom"/>
</dbReference>
<gene>
    <name evidence="6" type="ORF">GCM10023094_56630</name>
</gene>
<sequence length="213" mass="22853">MTTETRVRVDAAISSLRSGLPIVLSHQTRFDEIEGYLVLPADRATTEITSFLVRHTSGLVCAAVPAADCERLWLPPMSGTRGETGFTVTLDAIEGTTTGISASDRATTLRRMANPLSTAQDFTRPGHVSPVRVLEHGRRRGESTVADAASDLCQAVGGSPIAAFAALVSEIDETLLAGEIECHMFATRHGLNEVTIADVAHYCRTSLNYLEKV</sequence>
<evidence type="ECO:0000256" key="2">
    <source>
        <dbReference type="ARBA" id="ARBA00004904"/>
    </source>
</evidence>
<proteinExistence type="predicted"/>
<comment type="function">
    <text evidence="1">Catalyzes the conversion of D-ribulose 5-phosphate to formate and 3,4-dihydroxy-2-butanone 4-phosphate.</text>
</comment>
<dbReference type="Proteomes" id="UP001501183">
    <property type="component" value="Unassembled WGS sequence"/>
</dbReference>
<evidence type="ECO:0000313" key="7">
    <source>
        <dbReference type="Proteomes" id="UP001501183"/>
    </source>
</evidence>
<evidence type="ECO:0000256" key="3">
    <source>
        <dbReference type="ARBA" id="ARBA00012153"/>
    </source>
</evidence>
<comment type="pathway">
    <text evidence="2">Cofactor biosynthesis; riboflavin biosynthesis; 2-hydroxy-3-oxobutyl phosphate from D-ribulose 5-phosphate: step 1/1.</text>
</comment>
<reference evidence="7" key="1">
    <citation type="journal article" date="2019" name="Int. J. Syst. Evol. Microbiol.">
        <title>The Global Catalogue of Microorganisms (GCM) 10K type strain sequencing project: providing services to taxonomists for standard genome sequencing and annotation.</title>
        <authorList>
            <consortium name="The Broad Institute Genomics Platform"/>
            <consortium name="The Broad Institute Genome Sequencing Center for Infectious Disease"/>
            <person name="Wu L."/>
            <person name="Ma J."/>
        </authorList>
    </citation>
    <scope>NUCLEOTIDE SEQUENCE [LARGE SCALE GENOMIC DNA]</scope>
    <source>
        <strain evidence="7">JCM 32206</strain>
    </source>
</reference>
<dbReference type="EC" id="4.1.99.12" evidence="3"/>
<dbReference type="PANTHER" id="PTHR21327">
    <property type="entry name" value="GTP CYCLOHYDROLASE II-RELATED"/>
    <property type="match status" value="1"/>
</dbReference>
<comment type="caution">
    <text evidence="6">The sequence shown here is derived from an EMBL/GenBank/DDBJ whole genome shotgun (WGS) entry which is preliminary data.</text>
</comment>
<dbReference type="InterPro" id="IPR000422">
    <property type="entry name" value="DHBP_synthase_RibB"/>
</dbReference>
<dbReference type="Gene3D" id="3.90.870.10">
    <property type="entry name" value="DHBP synthase"/>
    <property type="match status" value="1"/>
</dbReference>
<dbReference type="PANTHER" id="PTHR21327:SF18">
    <property type="entry name" value="3,4-DIHYDROXY-2-BUTANONE 4-PHOSPHATE SYNTHASE"/>
    <property type="match status" value="1"/>
</dbReference>
<keyword evidence="7" id="KW-1185">Reference proteome</keyword>
<evidence type="ECO:0000256" key="4">
    <source>
        <dbReference type="ARBA" id="ARBA00022619"/>
    </source>
</evidence>
<keyword evidence="5" id="KW-0479">Metal-binding</keyword>
<dbReference type="SUPFAM" id="SSF55821">
    <property type="entry name" value="YrdC/RibB"/>
    <property type="match status" value="1"/>
</dbReference>
<keyword evidence="4" id="KW-0686">Riboflavin biosynthesis</keyword>
<evidence type="ECO:0000313" key="6">
    <source>
        <dbReference type="EMBL" id="GAA4491811.1"/>
    </source>
</evidence>